<dbReference type="AlphaFoldDB" id="V5GCF6"/>
<feature type="domain" description="N-acetyltransferase" evidence="1">
    <location>
        <begin position="1"/>
        <end position="203"/>
    </location>
</feature>
<dbReference type="OrthoDB" id="2115692at2759"/>
<gene>
    <name evidence="2" type="ORF">PVAR5_7284</name>
</gene>
<organism evidence="2 3">
    <name type="scientific">Byssochlamys spectabilis (strain No. 5 / NBRC 109023)</name>
    <name type="common">Paecilomyces variotii</name>
    <dbReference type="NCBI Taxonomy" id="1356009"/>
    <lineage>
        <taxon>Eukaryota</taxon>
        <taxon>Fungi</taxon>
        <taxon>Dikarya</taxon>
        <taxon>Ascomycota</taxon>
        <taxon>Pezizomycotina</taxon>
        <taxon>Eurotiomycetes</taxon>
        <taxon>Eurotiomycetidae</taxon>
        <taxon>Eurotiales</taxon>
        <taxon>Thermoascaceae</taxon>
        <taxon>Paecilomyces</taxon>
    </lineage>
</organism>
<dbReference type="Pfam" id="PF13673">
    <property type="entry name" value="Acetyltransf_10"/>
    <property type="match status" value="1"/>
</dbReference>
<dbReference type="HOGENOM" id="CLU_060131_6_5_1"/>
<dbReference type="CDD" id="cd04301">
    <property type="entry name" value="NAT_SF"/>
    <property type="match status" value="1"/>
</dbReference>
<dbReference type="InterPro" id="IPR016181">
    <property type="entry name" value="Acyl_CoA_acyltransferase"/>
</dbReference>
<evidence type="ECO:0000259" key="1">
    <source>
        <dbReference type="PROSITE" id="PS51186"/>
    </source>
</evidence>
<dbReference type="PANTHER" id="PTHR42791">
    <property type="entry name" value="GNAT FAMILY ACETYLTRANSFERASE"/>
    <property type="match status" value="1"/>
</dbReference>
<dbReference type="GO" id="GO:0016747">
    <property type="term" value="F:acyltransferase activity, transferring groups other than amino-acyl groups"/>
    <property type="evidence" value="ECO:0007669"/>
    <property type="project" value="InterPro"/>
</dbReference>
<sequence>MPLRVMRAERADIPQLVSIYFDTFKSPLVLRLKPDVPPTREWYKKVLENDFEKPYSRIYKVIESEAESVQTSYKIIAFAKWSSPHTEIAEEKPVALPVDGDVALFAEVLGKAAEEKKKIMGEEAYWYIAALATLPEYQRRGAGSLLMTEFCKHADQTGHKSYVEASPLGRPVYQRFGFETQGTFRAVIDDEPYTDYCMVREPQKLL</sequence>
<dbReference type="InterPro" id="IPR052523">
    <property type="entry name" value="Trichothecene_AcTrans"/>
</dbReference>
<proteinExistence type="predicted"/>
<name>V5GCF6_BYSSN</name>
<evidence type="ECO:0000313" key="2">
    <source>
        <dbReference type="EMBL" id="GAD98587.1"/>
    </source>
</evidence>
<comment type="caution">
    <text evidence="2">The sequence shown here is derived from an EMBL/GenBank/DDBJ whole genome shotgun (WGS) entry which is preliminary data.</text>
</comment>
<dbReference type="Proteomes" id="UP000018001">
    <property type="component" value="Unassembled WGS sequence"/>
</dbReference>
<dbReference type="EMBL" id="BAUL01000250">
    <property type="protein sequence ID" value="GAD98587.1"/>
    <property type="molecule type" value="Genomic_DNA"/>
</dbReference>
<dbReference type="PROSITE" id="PS51186">
    <property type="entry name" value="GNAT"/>
    <property type="match status" value="1"/>
</dbReference>
<dbReference type="SUPFAM" id="SSF55729">
    <property type="entry name" value="Acyl-CoA N-acyltransferases (Nat)"/>
    <property type="match status" value="1"/>
</dbReference>
<dbReference type="InterPro" id="IPR000182">
    <property type="entry name" value="GNAT_dom"/>
</dbReference>
<keyword evidence="3" id="KW-1185">Reference proteome</keyword>
<evidence type="ECO:0000313" key="3">
    <source>
        <dbReference type="Proteomes" id="UP000018001"/>
    </source>
</evidence>
<dbReference type="InParanoid" id="V5GCF6"/>
<dbReference type="Gene3D" id="3.40.630.30">
    <property type="match status" value="1"/>
</dbReference>
<protein>
    <recommendedName>
        <fullName evidence="1">N-acetyltransferase domain-containing protein</fullName>
    </recommendedName>
</protein>
<dbReference type="PANTHER" id="PTHR42791:SF17">
    <property type="entry name" value="ACETYLTRANSFERASE, GNAT FAMILY FAMILY (AFU_ORTHOLOGUE AFUA_8G05690)"/>
    <property type="match status" value="1"/>
</dbReference>
<accession>V5GCF6</accession>
<reference evidence="3" key="1">
    <citation type="journal article" date="2014" name="Genome Announc.">
        <title>Draft genome sequence of the formaldehyde-resistant fungus Byssochlamys spectabilis No. 5 (anamorph Paecilomyces variotii No. 5) (NBRC109023).</title>
        <authorList>
            <person name="Oka T."/>
            <person name="Ekino K."/>
            <person name="Fukuda K."/>
            <person name="Nomura Y."/>
        </authorList>
    </citation>
    <scope>NUCLEOTIDE SEQUENCE [LARGE SCALE GENOMIC DNA]</scope>
    <source>
        <strain evidence="3">No. 5 / NBRC 109023</strain>
    </source>
</reference>